<evidence type="ECO:0000313" key="2">
    <source>
        <dbReference type="Proteomes" id="UP000886998"/>
    </source>
</evidence>
<protein>
    <submittedName>
        <fullName evidence="1">Uncharacterized protein</fullName>
    </submittedName>
</protein>
<gene>
    <name evidence="1" type="ORF">TNIN_143271</name>
</gene>
<name>A0A8X6YVT3_9ARAC</name>
<accession>A0A8X6YVT3</accession>
<reference evidence="1" key="1">
    <citation type="submission" date="2020-08" db="EMBL/GenBank/DDBJ databases">
        <title>Multicomponent nature underlies the extraordinary mechanical properties of spider dragline silk.</title>
        <authorList>
            <person name="Kono N."/>
            <person name="Nakamura H."/>
            <person name="Mori M."/>
            <person name="Yoshida Y."/>
            <person name="Ohtoshi R."/>
            <person name="Malay A.D."/>
            <person name="Moran D.A.P."/>
            <person name="Tomita M."/>
            <person name="Numata K."/>
            <person name="Arakawa K."/>
        </authorList>
    </citation>
    <scope>NUCLEOTIDE SEQUENCE</scope>
</reference>
<keyword evidence="2" id="KW-1185">Reference proteome</keyword>
<comment type="caution">
    <text evidence="1">The sequence shown here is derived from an EMBL/GenBank/DDBJ whole genome shotgun (WGS) entry which is preliminary data.</text>
</comment>
<dbReference type="AlphaFoldDB" id="A0A8X6YVT3"/>
<dbReference type="EMBL" id="BMAV01022811">
    <property type="protein sequence ID" value="GFY78075.1"/>
    <property type="molecule type" value="Genomic_DNA"/>
</dbReference>
<dbReference type="Proteomes" id="UP000886998">
    <property type="component" value="Unassembled WGS sequence"/>
</dbReference>
<organism evidence="1 2">
    <name type="scientific">Trichonephila inaurata madagascariensis</name>
    <dbReference type="NCBI Taxonomy" id="2747483"/>
    <lineage>
        <taxon>Eukaryota</taxon>
        <taxon>Metazoa</taxon>
        <taxon>Ecdysozoa</taxon>
        <taxon>Arthropoda</taxon>
        <taxon>Chelicerata</taxon>
        <taxon>Arachnida</taxon>
        <taxon>Araneae</taxon>
        <taxon>Araneomorphae</taxon>
        <taxon>Entelegynae</taxon>
        <taxon>Araneoidea</taxon>
        <taxon>Nephilidae</taxon>
        <taxon>Trichonephila</taxon>
        <taxon>Trichonephila inaurata</taxon>
    </lineage>
</organism>
<proteinExistence type="predicted"/>
<evidence type="ECO:0000313" key="1">
    <source>
        <dbReference type="EMBL" id="GFY78075.1"/>
    </source>
</evidence>
<sequence>MFPLFTGHCLDLHLGDMWHCIVVRMMTSDDSMPRRLFLIALISLGVQLSINGDSLNSKNRGPCMLKNNSQKNPNDPAFCDEFPPACILQVLKTFMQFADPVLDAVESTPAIFK</sequence>